<dbReference type="RefSeq" id="WP_271713155.1">
    <property type="nucleotide sequence ID" value="NZ_AP024169.1"/>
</dbReference>
<dbReference type="InterPro" id="IPR010982">
    <property type="entry name" value="Lambda_DNA-bd_dom_sf"/>
</dbReference>
<sequence>MENKEIGLRIKSRREEKNLTLQEVADKVGVAKSTIQRYEAGTIENIKLPVINAIAQVLGVNPSWVIGKSDSPDVEKDTRDFELKDTYFSFAKEMQEKNVSEEDMQKLWQFYEMIKKM</sequence>
<gene>
    <name evidence="3" type="ORF">bsdtb5_33690</name>
</gene>
<evidence type="ECO:0000259" key="2">
    <source>
        <dbReference type="PROSITE" id="PS50943"/>
    </source>
</evidence>
<evidence type="ECO:0000313" key="4">
    <source>
        <dbReference type="Proteomes" id="UP000595897"/>
    </source>
</evidence>
<feature type="domain" description="HTH cro/C1-type" evidence="2">
    <location>
        <begin position="10"/>
        <end position="65"/>
    </location>
</feature>
<dbReference type="EMBL" id="AP024169">
    <property type="protein sequence ID" value="BCN32074.1"/>
    <property type="molecule type" value="Genomic_DNA"/>
</dbReference>
<dbReference type="PANTHER" id="PTHR46558:SF4">
    <property type="entry name" value="DNA-BIDING PHAGE PROTEIN"/>
    <property type="match status" value="1"/>
</dbReference>
<proteinExistence type="predicted"/>
<evidence type="ECO:0000256" key="1">
    <source>
        <dbReference type="ARBA" id="ARBA00023125"/>
    </source>
</evidence>
<dbReference type="GO" id="GO:0003677">
    <property type="term" value="F:DNA binding"/>
    <property type="evidence" value="ECO:0007669"/>
    <property type="project" value="UniProtKB-KW"/>
</dbReference>
<accession>A0A7R7IEG1</accession>
<dbReference type="Gene3D" id="1.10.260.40">
    <property type="entry name" value="lambda repressor-like DNA-binding domains"/>
    <property type="match status" value="1"/>
</dbReference>
<dbReference type="InterPro" id="IPR001387">
    <property type="entry name" value="Cro/C1-type_HTH"/>
</dbReference>
<name>A0A7R7IEG1_9FIRM</name>
<organism evidence="3 4">
    <name type="scientific">Anaeromicropila herbilytica</name>
    <dbReference type="NCBI Taxonomy" id="2785025"/>
    <lineage>
        <taxon>Bacteria</taxon>
        <taxon>Bacillati</taxon>
        <taxon>Bacillota</taxon>
        <taxon>Clostridia</taxon>
        <taxon>Lachnospirales</taxon>
        <taxon>Lachnospiraceae</taxon>
        <taxon>Anaeromicropila</taxon>
    </lineage>
</organism>
<dbReference type="PANTHER" id="PTHR46558">
    <property type="entry name" value="TRACRIPTIONAL REGULATORY PROTEIN-RELATED-RELATED"/>
    <property type="match status" value="1"/>
</dbReference>
<dbReference type="PROSITE" id="PS50943">
    <property type="entry name" value="HTH_CROC1"/>
    <property type="match status" value="1"/>
</dbReference>
<dbReference type="Pfam" id="PF01381">
    <property type="entry name" value="HTH_3"/>
    <property type="match status" value="1"/>
</dbReference>
<evidence type="ECO:0000313" key="3">
    <source>
        <dbReference type="EMBL" id="BCN32074.1"/>
    </source>
</evidence>
<reference evidence="3 4" key="1">
    <citation type="submission" date="2020-11" db="EMBL/GenBank/DDBJ databases">
        <title>Draft genome sequencing of a Lachnospiraceae strain isolated from anoxic soil subjected to BSD treatment.</title>
        <authorList>
            <person name="Uek A."/>
            <person name="Tonouchi A."/>
        </authorList>
    </citation>
    <scope>NUCLEOTIDE SEQUENCE [LARGE SCALE GENOMIC DNA]</scope>
    <source>
        <strain evidence="3 4">TB5</strain>
    </source>
</reference>
<dbReference type="SUPFAM" id="SSF47413">
    <property type="entry name" value="lambda repressor-like DNA-binding domains"/>
    <property type="match status" value="1"/>
</dbReference>
<keyword evidence="4" id="KW-1185">Reference proteome</keyword>
<protein>
    <recommendedName>
        <fullName evidence="2">HTH cro/C1-type domain-containing protein</fullName>
    </recommendedName>
</protein>
<dbReference type="KEGG" id="ahb:bsdtb5_33690"/>
<dbReference type="SMART" id="SM00530">
    <property type="entry name" value="HTH_XRE"/>
    <property type="match status" value="1"/>
</dbReference>
<dbReference type="Proteomes" id="UP000595897">
    <property type="component" value="Chromosome"/>
</dbReference>
<keyword evidence="1" id="KW-0238">DNA-binding</keyword>
<dbReference type="AlphaFoldDB" id="A0A7R7IEG1"/>
<dbReference type="CDD" id="cd00093">
    <property type="entry name" value="HTH_XRE"/>
    <property type="match status" value="1"/>
</dbReference>